<dbReference type="Ensembl" id="ENSSFOT00015017430.2">
    <property type="protein sequence ID" value="ENSSFOP00015017234.2"/>
    <property type="gene ID" value="ENSSFOG00015030217.1"/>
</dbReference>
<sequence>MCVCRLWQAVGPQRVEAGRSAQLRRQKREWVIPPIPLEENVNYTPKEFIAKIRSDKEFAKTVTYHLQGAGASKHPMHSFIVDEKTGYVRVTKVLDREEIAFYNLTGIALYTNGTEAEKRLDLRIKVLDQNDCKPTFAPVNPGAVNESSPKDTYIMKITARDDDEPGHLNSKIKYTILDQQPGGEIMFYIDSEGHLYVQNLNLDREDSYKLTIKGTDLDGAVNGNTGTGTVVVNILDINDNLPVLEKDSYEGSIEENTANMEVMRFKAIDADLEYTDNWLAQYEIISGNEAGYFSIETDPKTNEGVLMLNKVRQSLCGL</sequence>
<evidence type="ECO:0000256" key="1">
    <source>
        <dbReference type="ARBA" id="ARBA00004236"/>
    </source>
</evidence>
<dbReference type="FunFam" id="2.60.40.60:FF:000068">
    <property type="entry name" value="Desmoglein 1"/>
    <property type="match status" value="1"/>
</dbReference>
<evidence type="ECO:0000256" key="4">
    <source>
        <dbReference type="ARBA" id="ARBA00022692"/>
    </source>
</evidence>
<reference evidence="15" key="3">
    <citation type="submission" date="2025-09" db="UniProtKB">
        <authorList>
            <consortium name="Ensembl"/>
        </authorList>
    </citation>
    <scope>IDENTIFICATION</scope>
</reference>
<keyword evidence="10" id="KW-1133">Transmembrane helix</keyword>
<keyword evidence="3" id="KW-1003">Cell membrane</keyword>
<feature type="domain" description="Cadherin" evidence="14">
    <location>
        <begin position="136"/>
        <end position="244"/>
    </location>
</feature>
<dbReference type="InterPro" id="IPR002126">
    <property type="entry name" value="Cadherin-like_dom"/>
</dbReference>
<evidence type="ECO:0000256" key="11">
    <source>
        <dbReference type="ARBA" id="ARBA00023136"/>
    </source>
</evidence>
<feature type="domain" description="Cadherin" evidence="14">
    <location>
        <begin position="55"/>
        <end position="136"/>
    </location>
</feature>
<dbReference type="GeneTree" id="ENSGT01030000234624"/>
<dbReference type="GO" id="GO:0007156">
    <property type="term" value="P:homophilic cell adhesion via plasma membrane adhesion molecules"/>
    <property type="evidence" value="ECO:0007669"/>
    <property type="project" value="InterPro"/>
</dbReference>
<feature type="domain" description="Cadherin" evidence="14">
    <location>
        <begin position="245"/>
        <end position="310"/>
    </location>
</feature>
<evidence type="ECO:0000256" key="8">
    <source>
        <dbReference type="ARBA" id="ARBA00022889"/>
    </source>
</evidence>
<dbReference type="Proteomes" id="UP000694397">
    <property type="component" value="Chromosome 19"/>
</dbReference>
<reference evidence="15 16" key="1">
    <citation type="submission" date="2019-04" db="EMBL/GenBank/DDBJ databases">
        <authorList>
            <consortium name="Wellcome Sanger Institute Data Sharing"/>
        </authorList>
    </citation>
    <scope>NUCLEOTIDE SEQUENCE [LARGE SCALE GENOMIC DNA]</scope>
</reference>
<keyword evidence="7 13" id="KW-0106">Calcium</keyword>
<dbReference type="SMART" id="SM00112">
    <property type="entry name" value="CA"/>
    <property type="match status" value="2"/>
</dbReference>
<keyword evidence="9" id="KW-0965">Cell junction</keyword>
<protein>
    <recommendedName>
        <fullName evidence="14">Cadherin domain-containing protein</fullName>
    </recommendedName>
</protein>
<evidence type="ECO:0000259" key="14">
    <source>
        <dbReference type="PROSITE" id="PS50268"/>
    </source>
</evidence>
<comment type="subcellular location">
    <subcellularLocation>
        <location evidence="2">Cell junction</location>
        <location evidence="2">Desmosome</location>
    </subcellularLocation>
    <subcellularLocation>
        <location evidence="1">Cell membrane</location>
    </subcellularLocation>
</comment>
<dbReference type="GO" id="GO:0005509">
    <property type="term" value="F:calcium ion binding"/>
    <property type="evidence" value="ECO:0007669"/>
    <property type="project" value="UniProtKB-UniRule"/>
</dbReference>
<evidence type="ECO:0000256" key="6">
    <source>
        <dbReference type="ARBA" id="ARBA00022737"/>
    </source>
</evidence>
<dbReference type="GO" id="GO:0060027">
    <property type="term" value="P:convergent extension involved in gastrulation"/>
    <property type="evidence" value="ECO:0007669"/>
    <property type="project" value="UniProtKB-ARBA"/>
</dbReference>
<dbReference type="InterPro" id="IPR015919">
    <property type="entry name" value="Cadherin-like_sf"/>
</dbReference>
<evidence type="ECO:0000256" key="10">
    <source>
        <dbReference type="ARBA" id="ARBA00022989"/>
    </source>
</evidence>
<proteinExistence type="predicted"/>
<dbReference type="FunFam" id="2.60.40.60:FF:000011">
    <property type="entry name" value="Cadherin 1"/>
    <property type="match status" value="1"/>
</dbReference>
<gene>
    <name evidence="15" type="primary">LOC114909177</name>
</gene>
<keyword evidence="12" id="KW-0325">Glycoprotein</keyword>
<evidence type="ECO:0000256" key="7">
    <source>
        <dbReference type="ARBA" id="ARBA00022837"/>
    </source>
</evidence>
<dbReference type="GO" id="GO:0045216">
    <property type="term" value="P:cell-cell junction organization"/>
    <property type="evidence" value="ECO:0007669"/>
    <property type="project" value="UniProtKB-ARBA"/>
</dbReference>
<dbReference type="CDD" id="cd11304">
    <property type="entry name" value="Cadherin_repeat"/>
    <property type="match status" value="3"/>
</dbReference>
<evidence type="ECO:0000256" key="2">
    <source>
        <dbReference type="ARBA" id="ARBA00004568"/>
    </source>
</evidence>
<keyword evidence="8" id="KW-0130">Cell adhesion</keyword>
<evidence type="ECO:0000256" key="13">
    <source>
        <dbReference type="PROSITE-ProRule" id="PRU00043"/>
    </source>
</evidence>
<keyword evidence="6" id="KW-0677">Repeat</keyword>
<dbReference type="Pfam" id="PF00028">
    <property type="entry name" value="Cadherin"/>
    <property type="match status" value="3"/>
</dbReference>
<dbReference type="GO" id="GO:0005886">
    <property type="term" value="C:plasma membrane"/>
    <property type="evidence" value="ECO:0007669"/>
    <property type="project" value="UniProtKB-SubCell"/>
</dbReference>
<dbReference type="InterPro" id="IPR020894">
    <property type="entry name" value="Cadherin_CS"/>
</dbReference>
<dbReference type="OrthoDB" id="8961010at2759"/>
<dbReference type="AlphaFoldDB" id="A0A8C9RRR8"/>
<evidence type="ECO:0000256" key="9">
    <source>
        <dbReference type="ARBA" id="ARBA00022949"/>
    </source>
</evidence>
<evidence type="ECO:0000256" key="12">
    <source>
        <dbReference type="ARBA" id="ARBA00023180"/>
    </source>
</evidence>
<keyword evidence="5" id="KW-0479">Metal-binding</keyword>
<dbReference type="FunFam" id="2.60.40.60:FF:000019">
    <property type="entry name" value="Cadherin 2"/>
    <property type="match status" value="1"/>
</dbReference>
<evidence type="ECO:0000256" key="3">
    <source>
        <dbReference type="ARBA" id="ARBA00022475"/>
    </source>
</evidence>
<organism evidence="15 16">
    <name type="scientific">Scleropages formosus</name>
    <name type="common">Asian bonytongue</name>
    <name type="synonym">Osteoglossum formosum</name>
    <dbReference type="NCBI Taxonomy" id="113540"/>
    <lineage>
        <taxon>Eukaryota</taxon>
        <taxon>Metazoa</taxon>
        <taxon>Chordata</taxon>
        <taxon>Craniata</taxon>
        <taxon>Vertebrata</taxon>
        <taxon>Euteleostomi</taxon>
        <taxon>Actinopterygii</taxon>
        <taxon>Neopterygii</taxon>
        <taxon>Teleostei</taxon>
        <taxon>Osteoglossocephala</taxon>
        <taxon>Osteoglossomorpha</taxon>
        <taxon>Osteoglossiformes</taxon>
        <taxon>Osteoglossidae</taxon>
        <taxon>Scleropages</taxon>
    </lineage>
</organism>
<dbReference type="PROSITE" id="PS00232">
    <property type="entry name" value="CADHERIN_1"/>
    <property type="match status" value="1"/>
</dbReference>
<dbReference type="PANTHER" id="PTHR24025:SF1">
    <property type="entry name" value="DESMOGLEIN-2"/>
    <property type="match status" value="1"/>
</dbReference>
<evidence type="ECO:0000313" key="15">
    <source>
        <dbReference type="Ensembl" id="ENSSFOP00015017234.2"/>
    </source>
</evidence>
<dbReference type="SUPFAM" id="SSF49313">
    <property type="entry name" value="Cadherin-like"/>
    <property type="match status" value="3"/>
</dbReference>
<reference evidence="15" key="2">
    <citation type="submission" date="2025-08" db="UniProtKB">
        <authorList>
            <consortium name="Ensembl"/>
        </authorList>
    </citation>
    <scope>IDENTIFICATION</scope>
</reference>
<accession>A0A8C9RRR8</accession>
<dbReference type="PRINTS" id="PR00205">
    <property type="entry name" value="CADHERIN"/>
</dbReference>
<dbReference type="PANTHER" id="PTHR24025">
    <property type="entry name" value="DESMOGLEIN FAMILY MEMBER"/>
    <property type="match status" value="1"/>
</dbReference>
<evidence type="ECO:0000313" key="16">
    <source>
        <dbReference type="Proteomes" id="UP000694397"/>
    </source>
</evidence>
<evidence type="ECO:0000256" key="5">
    <source>
        <dbReference type="ARBA" id="ARBA00022723"/>
    </source>
</evidence>
<dbReference type="InterPro" id="IPR050971">
    <property type="entry name" value="Cadherin-domain_protein"/>
</dbReference>
<dbReference type="GO" id="GO:0030057">
    <property type="term" value="C:desmosome"/>
    <property type="evidence" value="ECO:0007669"/>
    <property type="project" value="UniProtKB-SubCell"/>
</dbReference>
<dbReference type="PROSITE" id="PS50268">
    <property type="entry name" value="CADHERIN_2"/>
    <property type="match status" value="3"/>
</dbReference>
<keyword evidence="4" id="KW-0812">Transmembrane</keyword>
<dbReference type="Gene3D" id="2.60.40.60">
    <property type="entry name" value="Cadherins"/>
    <property type="match status" value="3"/>
</dbReference>
<name>A0A8C9RRR8_SCLFO</name>
<keyword evidence="16" id="KW-1185">Reference proteome</keyword>
<keyword evidence="11" id="KW-0472">Membrane</keyword>